<comment type="similarity">
    <text evidence="3">Belongs to the CSN1 family.</text>
</comment>
<evidence type="ECO:0000256" key="3">
    <source>
        <dbReference type="ARBA" id="ARBA00008793"/>
    </source>
</evidence>
<keyword evidence="4" id="KW-0963">Cytoplasm</keyword>
<dbReference type="GeneID" id="66067058"/>
<evidence type="ECO:0000313" key="9">
    <source>
        <dbReference type="Proteomes" id="UP000027002"/>
    </source>
</evidence>
<dbReference type="InterPro" id="IPR045135">
    <property type="entry name" value="Rpn7_N"/>
</dbReference>
<dbReference type="AlphaFoldDB" id="A0A8E5HUT9"/>
<organism evidence="8 9">
    <name type="scientific">Ustilaginoidea virens</name>
    <name type="common">Rice false smut fungus</name>
    <name type="synonym">Villosiclava virens</name>
    <dbReference type="NCBI Taxonomy" id="1159556"/>
    <lineage>
        <taxon>Eukaryota</taxon>
        <taxon>Fungi</taxon>
        <taxon>Dikarya</taxon>
        <taxon>Ascomycota</taxon>
        <taxon>Pezizomycotina</taxon>
        <taxon>Sordariomycetes</taxon>
        <taxon>Hypocreomycetidae</taxon>
        <taxon>Hypocreales</taxon>
        <taxon>Clavicipitaceae</taxon>
        <taxon>Ustilaginoidea</taxon>
    </lineage>
</organism>
<feature type="domain" description="PCI" evidence="7">
    <location>
        <begin position="229"/>
        <end position="400"/>
    </location>
</feature>
<evidence type="ECO:0000256" key="5">
    <source>
        <dbReference type="ARBA" id="ARBA00022790"/>
    </source>
</evidence>
<dbReference type="Proteomes" id="UP000027002">
    <property type="component" value="Chromosome 5"/>
</dbReference>
<dbReference type="GO" id="GO:0005737">
    <property type="term" value="C:cytoplasm"/>
    <property type="evidence" value="ECO:0007669"/>
    <property type="project" value="UniProtKB-SubCell"/>
</dbReference>
<keyword evidence="9" id="KW-1185">Reference proteome</keyword>
<dbReference type="InterPro" id="IPR019585">
    <property type="entry name" value="Rpn7/CSN1"/>
</dbReference>
<comment type="subcellular location">
    <subcellularLocation>
        <location evidence="2">Cytoplasm</location>
    </subcellularLocation>
    <subcellularLocation>
        <location evidence="1">Nucleus</location>
    </subcellularLocation>
</comment>
<dbReference type="EMBL" id="CP072757">
    <property type="protein sequence ID" value="QUC22040.1"/>
    <property type="molecule type" value="Genomic_DNA"/>
</dbReference>
<evidence type="ECO:0000256" key="4">
    <source>
        <dbReference type="ARBA" id="ARBA00022490"/>
    </source>
</evidence>
<name>A0A8E5HUT9_USTVR</name>
<dbReference type="RefSeq" id="XP_042999713.1">
    <property type="nucleotide sequence ID" value="XM_043143778.1"/>
</dbReference>
<dbReference type="Pfam" id="PF01399">
    <property type="entry name" value="PCI"/>
    <property type="match status" value="1"/>
</dbReference>
<evidence type="ECO:0000256" key="2">
    <source>
        <dbReference type="ARBA" id="ARBA00004496"/>
    </source>
</evidence>
<evidence type="ECO:0000313" key="8">
    <source>
        <dbReference type="EMBL" id="QUC22040.1"/>
    </source>
</evidence>
<evidence type="ECO:0000256" key="1">
    <source>
        <dbReference type="ARBA" id="ARBA00004123"/>
    </source>
</evidence>
<dbReference type="OrthoDB" id="422427at2759"/>
<accession>A0A8E5HUT9</accession>
<dbReference type="InterPro" id="IPR036390">
    <property type="entry name" value="WH_DNA-bd_sf"/>
</dbReference>
<dbReference type="GO" id="GO:0008180">
    <property type="term" value="C:COP9 signalosome"/>
    <property type="evidence" value="ECO:0007669"/>
    <property type="project" value="UniProtKB-KW"/>
</dbReference>
<dbReference type="KEGG" id="uvi:66067058"/>
<dbReference type="InterPro" id="IPR000717">
    <property type="entry name" value="PCI_dom"/>
</dbReference>
<evidence type="ECO:0000256" key="6">
    <source>
        <dbReference type="ARBA" id="ARBA00023242"/>
    </source>
</evidence>
<dbReference type="Pfam" id="PF10602">
    <property type="entry name" value="RPN7"/>
    <property type="match status" value="1"/>
</dbReference>
<keyword evidence="5" id="KW-0736">Signalosome</keyword>
<dbReference type="PROSITE" id="PS50250">
    <property type="entry name" value="PCI"/>
    <property type="match status" value="1"/>
</dbReference>
<reference evidence="8" key="1">
    <citation type="submission" date="2020-03" db="EMBL/GenBank/DDBJ databases">
        <title>A mixture of massive structural variations and highly conserved coding sequences in Ustilaginoidea virens genome.</title>
        <authorList>
            <person name="Zhang K."/>
            <person name="Zhao Z."/>
            <person name="Zhang Z."/>
            <person name="Li Y."/>
            <person name="Hsiang T."/>
            <person name="Sun W."/>
        </authorList>
    </citation>
    <scope>NUCLEOTIDE SEQUENCE</scope>
    <source>
        <strain evidence="8">UV-8b</strain>
    </source>
</reference>
<gene>
    <name evidence="8" type="ORF">UV8b_06281</name>
</gene>
<dbReference type="SUPFAM" id="SSF46785">
    <property type="entry name" value="Winged helix' DNA-binding domain"/>
    <property type="match status" value="1"/>
</dbReference>
<dbReference type="PANTHER" id="PTHR14145">
    <property type="entry name" value="26S PROTESOME SUBUNIT 6"/>
    <property type="match status" value="1"/>
</dbReference>
<dbReference type="SMART" id="SM00088">
    <property type="entry name" value="PINT"/>
    <property type="match status" value="1"/>
</dbReference>
<dbReference type="PANTHER" id="PTHR14145:SF2">
    <property type="entry name" value="COP9 SIGNALOSOME COMPLEX SUBUNIT 1"/>
    <property type="match status" value="1"/>
</dbReference>
<proteinExistence type="inferred from homology"/>
<sequence>MAAADPILGFMNRMSNLGGVVVPDQPKLDLDLYLQNYVGRTRFDRLLLIGKSSVSLCVDALKAAVVEAKRGKDVSQYRESWECLRLVAPAEPEAQRDDAWIERTESENKMETSRLESELKGYRNNLIKESIRMGNEDLGKHFESIGKLTEASEAYTRMRQDVSTTKHIIDCGMHLANVSLHRRDFAMVLNNIAKINTVLQDDDDDDDEDKVLQAYTRIASGIALLGLERFEEAAKAFLSIDFGISPTEYNHIASPNDIAVYGGLLALATMNRVELQQQVLDNQLFRTFLEHEPRIRKAISSFVNGRYSNCLSILEASRADYLLDIYMQSHVASIYSKIRSKCIVQYFVPFSCVTLKSLDAAFAQPGTSIEPELIEMIKSRALEARFDSKNKLLVAVRPHARAVMQKEALQVAVKYEREARERLRRISIVAAGLDVVGARKDSGGGPAAGSSHDEAWYEDSRISSYREEMLT</sequence>
<evidence type="ECO:0000259" key="7">
    <source>
        <dbReference type="PROSITE" id="PS50250"/>
    </source>
</evidence>
<keyword evidence="6" id="KW-0539">Nucleus</keyword>
<protein>
    <recommendedName>
        <fullName evidence="7">PCI domain-containing protein</fullName>
    </recommendedName>
</protein>
<dbReference type="Gene3D" id="1.25.40.570">
    <property type="match status" value="1"/>
</dbReference>